<evidence type="ECO:0000256" key="4">
    <source>
        <dbReference type="ARBA" id="ARBA00022553"/>
    </source>
</evidence>
<dbReference type="Pfam" id="PF00512">
    <property type="entry name" value="HisKA"/>
    <property type="match status" value="1"/>
</dbReference>
<dbReference type="SUPFAM" id="SSF47384">
    <property type="entry name" value="Homodimeric domain of signal transducing histidine kinase"/>
    <property type="match status" value="1"/>
</dbReference>
<evidence type="ECO:0000256" key="10">
    <source>
        <dbReference type="SAM" id="Phobius"/>
    </source>
</evidence>
<accession>A0ABW9LMY3</accession>
<gene>
    <name evidence="13" type="ORF">ACK4CP_02675</name>
</gene>
<dbReference type="CDD" id="cd00075">
    <property type="entry name" value="HATPase"/>
    <property type="match status" value="1"/>
</dbReference>
<evidence type="ECO:0000256" key="8">
    <source>
        <dbReference type="ARBA" id="ARBA00022989"/>
    </source>
</evidence>
<dbReference type="InterPro" id="IPR003660">
    <property type="entry name" value="HAMP_dom"/>
</dbReference>
<dbReference type="PRINTS" id="PR00344">
    <property type="entry name" value="BCTRLSENSOR"/>
</dbReference>
<dbReference type="Gene3D" id="1.10.287.130">
    <property type="match status" value="1"/>
</dbReference>
<dbReference type="InterPro" id="IPR004358">
    <property type="entry name" value="Sig_transdc_His_kin-like_C"/>
</dbReference>
<dbReference type="PANTHER" id="PTHR43711:SF32">
    <property type="entry name" value="SENSOR-TYPE HISTIDINE KINASE PRRB"/>
    <property type="match status" value="1"/>
</dbReference>
<evidence type="ECO:0000256" key="9">
    <source>
        <dbReference type="ARBA" id="ARBA00023012"/>
    </source>
</evidence>
<dbReference type="CDD" id="cd06225">
    <property type="entry name" value="HAMP"/>
    <property type="match status" value="1"/>
</dbReference>
<feature type="transmembrane region" description="Helical" evidence="10">
    <location>
        <begin position="20"/>
        <end position="39"/>
    </location>
</feature>
<keyword evidence="10" id="KW-0472">Membrane</keyword>
<evidence type="ECO:0000256" key="3">
    <source>
        <dbReference type="ARBA" id="ARBA00012438"/>
    </source>
</evidence>
<comment type="caution">
    <text evidence="13">The sequence shown here is derived from an EMBL/GenBank/DDBJ whole genome shotgun (WGS) entry which is preliminary data.</text>
</comment>
<evidence type="ECO:0000259" key="12">
    <source>
        <dbReference type="PROSITE" id="PS50885"/>
    </source>
</evidence>
<keyword evidence="8 10" id="KW-1133">Transmembrane helix</keyword>
<comment type="subcellular location">
    <subcellularLocation>
        <location evidence="2">Cell membrane</location>
    </subcellularLocation>
</comment>
<dbReference type="SUPFAM" id="SSF55874">
    <property type="entry name" value="ATPase domain of HSP90 chaperone/DNA topoisomerase II/histidine kinase"/>
    <property type="match status" value="1"/>
</dbReference>
<feature type="domain" description="Histidine kinase" evidence="11">
    <location>
        <begin position="125"/>
        <end position="333"/>
    </location>
</feature>
<evidence type="ECO:0000256" key="7">
    <source>
        <dbReference type="ARBA" id="ARBA00022777"/>
    </source>
</evidence>
<organism evidence="13 14">
    <name type="scientific">Mycolicibacterium septicum</name>
    <dbReference type="NCBI Taxonomy" id="98668"/>
    <lineage>
        <taxon>Bacteria</taxon>
        <taxon>Bacillati</taxon>
        <taxon>Actinomycetota</taxon>
        <taxon>Actinomycetes</taxon>
        <taxon>Mycobacteriales</taxon>
        <taxon>Mycobacteriaceae</taxon>
        <taxon>Mycolicibacterium</taxon>
    </lineage>
</organism>
<keyword evidence="13" id="KW-0547">Nucleotide-binding</keyword>
<dbReference type="PANTHER" id="PTHR43711">
    <property type="entry name" value="TWO-COMPONENT HISTIDINE KINASE"/>
    <property type="match status" value="1"/>
</dbReference>
<dbReference type="PROSITE" id="PS50885">
    <property type="entry name" value="HAMP"/>
    <property type="match status" value="1"/>
</dbReference>
<proteinExistence type="predicted"/>
<keyword evidence="7" id="KW-0418">Kinase</keyword>
<dbReference type="CDD" id="cd00082">
    <property type="entry name" value="HisKA"/>
    <property type="match status" value="1"/>
</dbReference>
<feature type="domain" description="HAMP" evidence="12">
    <location>
        <begin position="65"/>
        <end position="117"/>
    </location>
</feature>
<dbReference type="Gene3D" id="3.30.565.10">
    <property type="entry name" value="Histidine kinase-like ATPase, C-terminal domain"/>
    <property type="match status" value="1"/>
</dbReference>
<dbReference type="SUPFAM" id="SSF158472">
    <property type="entry name" value="HAMP domain-like"/>
    <property type="match status" value="1"/>
</dbReference>
<dbReference type="InterPro" id="IPR050736">
    <property type="entry name" value="Sensor_HK_Regulatory"/>
</dbReference>
<dbReference type="Gene3D" id="6.10.340.10">
    <property type="match status" value="1"/>
</dbReference>
<dbReference type="InterPro" id="IPR003594">
    <property type="entry name" value="HATPase_dom"/>
</dbReference>
<keyword evidence="6 10" id="KW-0812">Transmembrane</keyword>
<dbReference type="SMART" id="SM00387">
    <property type="entry name" value="HATPase_c"/>
    <property type="match status" value="1"/>
</dbReference>
<dbReference type="EC" id="2.7.13.3" evidence="3"/>
<evidence type="ECO:0000256" key="1">
    <source>
        <dbReference type="ARBA" id="ARBA00000085"/>
    </source>
</evidence>
<dbReference type="InterPro" id="IPR036097">
    <property type="entry name" value="HisK_dim/P_sf"/>
</dbReference>
<evidence type="ECO:0000313" key="13">
    <source>
        <dbReference type="EMBL" id="MFN6549280.1"/>
    </source>
</evidence>
<keyword evidence="14" id="KW-1185">Reference proteome</keyword>
<dbReference type="Proteomes" id="UP001635817">
    <property type="component" value="Unassembled WGS sequence"/>
</dbReference>
<dbReference type="GO" id="GO:0005524">
    <property type="term" value="F:ATP binding"/>
    <property type="evidence" value="ECO:0007669"/>
    <property type="project" value="UniProtKB-KW"/>
</dbReference>
<keyword evidence="13" id="KW-0067">ATP-binding</keyword>
<dbReference type="InterPro" id="IPR036890">
    <property type="entry name" value="HATPase_C_sf"/>
</dbReference>
<evidence type="ECO:0000256" key="5">
    <source>
        <dbReference type="ARBA" id="ARBA00022679"/>
    </source>
</evidence>
<protein>
    <recommendedName>
        <fullName evidence="3">histidine kinase</fullName>
        <ecNumber evidence="3">2.7.13.3</ecNumber>
    </recommendedName>
</protein>
<dbReference type="EMBL" id="JBKBDE010000001">
    <property type="protein sequence ID" value="MFN6549280.1"/>
    <property type="molecule type" value="Genomic_DNA"/>
</dbReference>
<name>A0ABW9LMY3_9MYCO</name>
<dbReference type="SMART" id="SM00388">
    <property type="entry name" value="HisKA"/>
    <property type="match status" value="1"/>
</dbReference>
<sequence length="347" mass="37101">MTALWDRLPRPLDPFASFKVKTGLLVGGAILLASFTFWVGASWQFRYALLAALATSLILTQFLAHGMTSPLRQMTAAARAMARGDYSIRVRATSRDEIGQLAAAFNQMAADLEAADEYRRGLIGNVSHELRTPITALQAVLENVVDGVVEPDAQTMRIALSQTERLGELVSNLLDLSRIEGGAIPLQISRFDVGEFLREAVEHVSVSASDIPVVIRVSPPDLKAVADPARLRQVVVNLVDNAIRHSPAGGRVMVLATRQVSGLRLEVADQGPGIAAAERERVFQRFTRGATSDGGTGLGLAIARWAVELHGGVIEVMDTGAGCRIKVGIPESTTGKGCHDDCGSRSS</sequence>
<dbReference type="InterPro" id="IPR005467">
    <property type="entry name" value="His_kinase_dom"/>
</dbReference>
<keyword evidence="9" id="KW-0902">Two-component regulatory system</keyword>
<dbReference type="RefSeq" id="WP_409549097.1">
    <property type="nucleotide sequence ID" value="NZ_JBKBDE010000001.1"/>
</dbReference>
<dbReference type="Pfam" id="PF00672">
    <property type="entry name" value="HAMP"/>
    <property type="match status" value="1"/>
</dbReference>
<dbReference type="SMART" id="SM00304">
    <property type="entry name" value="HAMP"/>
    <property type="match status" value="1"/>
</dbReference>
<dbReference type="InterPro" id="IPR003661">
    <property type="entry name" value="HisK_dim/P_dom"/>
</dbReference>
<evidence type="ECO:0000256" key="6">
    <source>
        <dbReference type="ARBA" id="ARBA00022692"/>
    </source>
</evidence>
<comment type="catalytic activity">
    <reaction evidence="1">
        <text>ATP + protein L-histidine = ADP + protein N-phospho-L-histidine.</text>
        <dbReference type="EC" id="2.7.13.3"/>
    </reaction>
</comment>
<dbReference type="Pfam" id="PF02518">
    <property type="entry name" value="HATPase_c"/>
    <property type="match status" value="1"/>
</dbReference>
<evidence type="ECO:0000259" key="11">
    <source>
        <dbReference type="PROSITE" id="PS50109"/>
    </source>
</evidence>
<reference evidence="13 14" key="1">
    <citation type="submission" date="2024-12" db="EMBL/GenBank/DDBJ databases">
        <title>The coexistence of Mycolicibacterium septicum and Mycolicibacterium nivoides in clinical samples.</title>
        <authorList>
            <person name="Wang C."/>
            <person name="Feng Y."/>
            <person name="Zong Z."/>
        </authorList>
    </citation>
    <scope>NUCLEOTIDE SEQUENCE [LARGE SCALE GENOMIC DNA]</scope>
    <source>
        <strain evidence="13 14">120310</strain>
    </source>
</reference>
<evidence type="ECO:0000256" key="2">
    <source>
        <dbReference type="ARBA" id="ARBA00004236"/>
    </source>
</evidence>
<keyword evidence="5" id="KW-0808">Transferase</keyword>
<keyword evidence="4" id="KW-0597">Phosphoprotein</keyword>
<dbReference type="PROSITE" id="PS50109">
    <property type="entry name" value="HIS_KIN"/>
    <property type="match status" value="1"/>
</dbReference>
<evidence type="ECO:0000313" key="14">
    <source>
        <dbReference type="Proteomes" id="UP001635817"/>
    </source>
</evidence>
<feature type="transmembrane region" description="Helical" evidence="10">
    <location>
        <begin position="45"/>
        <end position="64"/>
    </location>
</feature>